<evidence type="ECO:0000313" key="1">
    <source>
        <dbReference type="EMBL" id="KAF2250837.1"/>
    </source>
</evidence>
<organism evidence="1 2">
    <name type="scientific">Trematosphaeria pertusa</name>
    <dbReference type="NCBI Taxonomy" id="390896"/>
    <lineage>
        <taxon>Eukaryota</taxon>
        <taxon>Fungi</taxon>
        <taxon>Dikarya</taxon>
        <taxon>Ascomycota</taxon>
        <taxon>Pezizomycotina</taxon>
        <taxon>Dothideomycetes</taxon>
        <taxon>Pleosporomycetidae</taxon>
        <taxon>Pleosporales</taxon>
        <taxon>Massarineae</taxon>
        <taxon>Trematosphaeriaceae</taxon>
        <taxon>Trematosphaeria</taxon>
    </lineage>
</organism>
<sequence>MRSMLHITRGLRVYSEMAFLRVVPSSIDPALLGLFPLSLVPSSSLPKNPNTRFPPTRLDHRGHCSTVIIFTLVPLVSLRKNSYPACQFSTFPPKLPRTTIPSPPLRDQASTSANFLGRNGFGRYYVAQSSSQEKGILRRGIAHTGSTVDHVNLVRVLVCSPKRYLCSHLYPAKSQQLTGTSSRSGYVRS</sequence>
<keyword evidence="2" id="KW-1185">Reference proteome</keyword>
<dbReference type="EMBL" id="ML987193">
    <property type="protein sequence ID" value="KAF2250837.1"/>
    <property type="molecule type" value="Genomic_DNA"/>
</dbReference>
<accession>A0A6A6IKW5</accession>
<proteinExistence type="predicted"/>
<protein>
    <submittedName>
        <fullName evidence="1">Uncharacterized protein</fullName>
    </submittedName>
</protein>
<evidence type="ECO:0000313" key="2">
    <source>
        <dbReference type="Proteomes" id="UP000800094"/>
    </source>
</evidence>
<name>A0A6A6IKW5_9PLEO</name>
<gene>
    <name evidence="1" type="ORF">BU26DRAFT_270561</name>
</gene>
<dbReference type="Proteomes" id="UP000800094">
    <property type="component" value="Unassembled WGS sequence"/>
</dbReference>
<dbReference type="AlphaFoldDB" id="A0A6A6IKW5"/>
<dbReference type="RefSeq" id="XP_033685841.1">
    <property type="nucleotide sequence ID" value="XM_033821375.1"/>
</dbReference>
<dbReference type="GeneID" id="54574705"/>
<reference evidence="1" key="1">
    <citation type="journal article" date="2020" name="Stud. Mycol.">
        <title>101 Dothideomycetes genomes: a test case for predicting lifestyles and emergence of pathogens.</title>
        <authorList>
            <person name="Haridas S."/>
            <person name="Albert R."/>
            <person name="Binder M."/>
            <person name="Bloem J."/>
            <person name="Labutti K."/>
            <person name="Salamov A."/>
            <person name="Andreopoulos B."/>
            <person name="Baker S."/>
            <person name="Barry K."/>
            <person name="Bills G."/>
            <person name="Bluhm B."/>
            <person name="Cannon C."/>
            <person name="Castanera R."/>
            <person name="Culley D."/>
            <person name="Daum C."/>
            <person name="Ezra D."/>
            <person name="Gonzalez J."/>
            <person name="Henrissat B."/>
            <person name="Kuo A."/>
            <person name="Liang C."/>
            <person name="Lipzen A."/>
            <person name="Lutzoni F."/>
            <person name="Magnuson J."/>
            <person name="Mondo S."/>
            <person name="Nolan M."/>
            <person name="Ohm R."/>
            <person name="Pangilinan J."/>
            <person name="Park H.-J."/>
            <person name="Ramirez L."/>
            <person name="Alfaro M."/>
            <person name="Sun H."/>
            <person name="Tritt A."/>
            <person name="Yoshinaga Y."/>
            <person name="Zwiers L.-H."/>
            <person name="Turgeon B."/>
            <person name="Goodwin S."/>
            <person name="Spatafora J."/>
            <person name="Crous P."/>
            <person name="Grigoriev I."/>
        </authorList>
    </citation>
    <scope>NUCLEOTIDE SEQUENCE</scope>
    <source>
        <strain evidence="1">CBS 122368</strain>
    </source>
</reference>